<evidence type="ECO:0000313" key="1">
    <source>
        <dbReference type="EMBL" id="OYV03102.1"/>
    </source>
</evidence>
<gene>
    <name evidence="1" type="ORF">CGW93_02370</name>
</gene>
<dbReference type="AlphaFoldDB" id="A0A257LUJ7"/>
<sequence length="124" mass="14327">MVQRLATIGLAVLMVAGCKKQEQTKFTPPPDGKVTKELADKYIKAAKALELAIARHQTYIRDFMRRFKVDSLSQLQDTAFIREHPEAMDAWQRLQRRWKETEQDAYRRAGLTEDAFNWIGMALG</sequence>
<name>A0A257LUJ7_UNCW3</name>
<reference evidence="2" key="1">
    <citation type="submission" date="2017-07" db="EMBL/GenBank/DDBJ databases">
        <title>Novel pathways for hydrocarbon cycling and metabolic interdependencies in hydrothermal sediment communities.</title>
        <authorList>
            <person name="Dombrowski N."/>
            <person name="Seitz K."/>
            <person name="Teske A."/>
            <person name="Baker B."/>
        </authorList>
    </citation>
    <scope>NUCLEOTIDE SEQUENCE [LARGE SCALE GENOMIC DNA]</scope>
</reference>
<accession>A0A257LUJ7</accession>
<dbReference type="EMBL" id="NMUJ01000022">
    <property type="protein sequence ID" value="OYV03102.1"/>
    <property type="molecule type" value="Genomic_DNA"/>
</dbReference>
<dbReference type="Proteomes" id="UP000216312">
    <property type="component" value="Unassembled WGS sequence"/>
</dbReference>
<protein>
    <submittedName>
        <fullName evidence="1">Uncharacterized protein</fullName>
    </submittedName>
</protein>
<organism evidence="1 2">
    <name type="scientific">candidate division WOR-3 bacterium 4484_18</name>
    <dbReference type="NCBI Taxonomy" id="2020626"/>
    <lineage>
        <taxon>Bacteria</taxon>
        <taxon>Bacteria division WOR-3</taxon>
    </lineage>
</organism>
<evidence type="ECO:0000313" key="2">
    <source>
        <dbReference type="Proteomes" id="UP000216312"/>
    </source>
</evidence>
<proteinExistence type="predicted"/>
<comment type="caution">
    <text evidence="1">The sequence shown here is derived from an EMBL/GenBank/DDBJ whole genome shotgun (WGS) entry which is preliminary data.</text>
</comment>
<dbReference type="PROSITE" id="PS51257">
    <property type="entry name" value="PROKAR_LIPOPROTEIN"/>
    <property type="match status" value="1"/>
</dbReference>